<reference evidence="5 6" key="1">
    <citation type="submission" date="2015-06" db="EMBL/GenBank/DDBJ databases">
        <title>Genome sequence of Pseudoalteromonas peptidolytica.</title>
        <authorList>
            <person name="Xie B.-B."/>
            <person name="Rong J.-C."/>
            <person name="Qin Q.-L."/>
            <person name="Zhang Y.-Z."/>
        </authorList>
    </citation>
    <scope>NUCLEOTIDE SEQUENCE [LARGE SCALE GENOMIC DNA]</scope>
    <source>
        <strain evidence="5 6">F12-50-A1</strain>
    </source>
</reference>
<dbReference type="Pfam" id="PF02518">
    <property type="entry name" value="HATPase_c"/>
    <property type="match status" value="1"/>
</dbReference>
<dbReference type="Proteomes" id="UP000660708">
    <property type="component" value="Unassembled WGS sequence"/>
</dbReference>
<feature type="domain" description="Response regulatory" evidence="4">
    <location>
        <begin position="3"/>
        <end position="119"/>
    </location>
</feature>
<dbReference type="Gene3D" id="3.30.565.10">
    <property type="entry name" value="Histidine kinase-like ATPase, C-terminal domain"/>
    <property type="match status" value="1"/>
</dbReference>
<gene>
    <name evidence="5" type="ORF">PPEP_a3850</name>
</gene>
<dbReference type="PANTHER" id="PTHR43547">
    <property type="entry name" value="TWO-COMPONENT HISTIDINE KINASE"/>
    <property type="match status" value="1"/>
</dbReference>
<dbReference type="SUPFAM" id="SSF52172">
    <property type="entry name" value="CheY-like"/>
    <property type="match status" value="1"/>
</dbReference>
<sequence length="373" mass="40910">MADILIVDDMPENLQVLQLILRKEGFKVLAARGGDIALSIVKKHHPALIVTDIKMPNMSGIELCKTLKSNAVTAGIPVVFVSAYEDSESLVQALSVGGVDYITKPYKPSEIIARVNTQFKLIEAQKLAVKQQLSNTINQMMIGIAHELNTPLGTSITSSSYLKEIAQNLQQALTSQTLTQAHLVDGFEQMKESCELCIRNLEKVAKFVSLLKSISQSERGCVRAPTKLFDIENRLRNSFSKQNVKIEFITEIAANLYIDGQALLEVFENLIENSIAHAWCSPEHSVTISCQHLGELLHISYIDYGVGLKGISTTELLKPFITTKRGNAGHVGLSANLTANLISGALQGEFDVDNTPLGLEWRIRIPVSAPDCD</sequence>
<dbReference type="SMART" id="SM00448">
    <property type="entry name" value="REC"/>
    <property type="match status" value="1"/>
</dbReference>
<dbReference type="InterPro" id="IPR036097">
    <property type="entry name" value="HisK_dim/P_sf"/>
</dbReference>
<dbReference type="InterPro" id="IPR011006">
    <property type="entry name" value="CheY-like_superfamily"/>
</dbReference>
<evidence type="ECO:0000256" key="1">
    <source>
        <dbReference type="ARBA" id="ARBA00022553"/>
    </source>
</evidence>
<accession>A0A8I0MWC0</accession>
<evidence type="ECO:0000313" key="6">
    <source>
        <dbReference type="Proteomes" id="UP000660708"/>
    </source>
</evidence>
<dbReference type="AlphaFoldDB" id="A0A8I0MWC0"/>
<dbReference type="GO" id="GO:0000155">
    <property type="term" value="F:phosphorelay sensor kinase activity"/>
    <property type="evidence" value="ECO:0007669"/>
    <property type="project" value="InterPro"/>
</dbReference>
<dbReference type="PROSITE" id="PS50110">
    <property type="entry name" value="RESPONSE_REGULATORY"/>
    <property type="match status" value="1"/>
</dbReference>
<name>A0A8I0MWC0_9GAMM</name>
<dbReference type="SUPFAM" id="SSF55874">
    <property type="entry name" value="ATPase domain of HSP90 chaperone/DNA topoisomerase II/histidine kinase"/>
    <property type="match status" value="1"/>
</dbReference>
<comment type="caution">
    <text evidence="5">The sequence shown here is derived from an EMBL/GenBank/DDBJ whole genome shotgun (WGS) entry which is preliminary data.</text>
</comment>
<organism evidence="5 6">
    <name type="scientific">Pseudoalteromonas peptidolytica F12-50-A1</name>
    <dbReference type="NCBI Taxonomy" id="1315280"/>
    <lineage>
        <taxon>Bacteria</taxon>
        <taxon>Pseudomonadati</taxon>
        <taxon>Pseudomonadota</taxon>
        <taxon>Gammaproteobacteria</taxon>
        <taxon>Alteromonadales</taxon>
        <taxon>Pseudoalteromonadaceae</taxon>
        <taxon>Pseudoalteromonas</taxon>
    </lineage>
</organism>
<dbReference type="InterPro" id="IPR005467">
    <property type="entry name" value="His_kinase_dom"/>
</dbReference>
<dbReference type="InterPro" id="IPR036890">
    <property type="entry name" value="HATPase_C_sf"/>
</dbReference>
<keyword evidence="1 2" id="KW-0597">Phosphoprotein</keyword>
<dbReference type="Pfam" id="PF00072">
    <property type="entry name" value="Response_reg"/>
    <property type="match status" value="1"/>
</dbReference>
<keyword evidence="6" id="KW-1185">Reference proteome</keyword>
<dbReference type="PROSITE" id="PS50109">
    <property type="entry name" value="HIS_KIN"/>
    <property type="match status" value="1"/>
</dbReference>
<evidence type="ECO:0008006" key="7">
    <source>
        <dbReference type="Google" id="ProtNLM"/>
    </source>
</evidence>
<evidence type="ECO:0000256" key="2">
    <source>
        <dbReference type="PROSITE-ProRule" id="PRU00169"/>
    </source>
</evidence>
<dbReference type="EMBL" id="AQHF01000022">
    <property type="protein sequence ID" value="MBE0346588.1"/>
    <property type="molecule type" value="Genomic_DNA"/>
</dbReference>
<dbReference type="InterPro" id="IPR001789">
    <property type="entry name" value="Sig_transdc_resp-reg_receiver"/>
</dbReference>
<feature type="domain" description="Histidine kinase" evidence="3">
    <location>
        <begin position="143"/>
        <end position="369"/>
    </location>
</feature>
<evidence type="ECO:0000259" key="4">
    <source>
        <dbReference type="PROSITE" id="PS50110"/>
    </source>
</evidence>
<feature type="modified residue" description="4-aspartylphosphate" evidence="2">
    <location>
        <position position="52"/>
    </location>
</feature>
<dbReference type="SUPFAM" id="SSF47384">
    <property type="entry name" value="Homodimeric domain of signal transducing histidine kinase"/>
    <property type="match status" value="1"/>
</dbReference>
<dbReference type="RefSeq" id="WP_147390305.1">
    <property type="nucleotide sequence ID" value="NZ_AQHF01000022.1"/>
</dbReference>
<dbReference type="PANTHER" id="PTHR43547:SF2">
    <property type="entry name" value="HYBRID SIGNAL TRANSDUCTION HISTIDINE KINASE C"/>
    <property type="match status" value="1"/>
</dbReference>
<dbReference type="InterPro" id="IPR003594">
    <property type="entry name" value="HATPase_dom"/>
</dbReference>
<protein>
    <recommendedName>
        <fullName evidence="7">Hybrid sensor histidine kinase/response regulator</fullName>
    </recommendedName>
</protein>
<proteinExistence type="predicted"/>
<evidence type="ECO:0000259" key="3">
    <source>
        <dbReference type="PROSITE" id="PS50109"/>
    </source>
</evidence>
<dbReference type="Gene3D" id="1.10.287.130">
    <property type="match status" value="1"/>
</dbReference>
<dbReference type="Gene3D" id="3.40.50.2300">
    <property type="match status" value="1"/>
</dbReference>
<evidence type="ECO:0000313" key="5">
    <source>
        <dbReference type="EMBL" id="MBE0346588.1"/>
    </source>
</evidence>